<keyword evidence="6" id="KW-0472">Membrane</keyword>
<dbReference type="AlphaFoldDB" id="A0A2C9UJW7"/>
<protein>
    <recommendedName>
        <fullName evidence="5">beta-carotene 3-hydroxylase</fullName>
        <ecNumber evidence="5">1.14.15.24</ecNumber>
    </recommendedName>
</protein>
<comment type="similarity">
    <text evidence="2">Belongs to the sterol desaturase family.</text>
</comment>
<comment type="caution">
    <text evidence="8">The sequence shown here is derived from an EMBL/GenBank/DDBJ whole genome shotgun (WGS) entry which is preliminary data.</text>
</comment>
<dbReference type="STRING" id="3983.A0A2C9UJW7"/>
<feature type="domain" description="Fatty acid hydroxylase" evidence="7">
    <location>
        <begin position="149"/>
        <end position="276"/>
    </location>
</feature>
<dbReference type="InterPro" id="IPR045019">
    <property type="entry name" value="BETA-OHASE-like"/>
</dbReference>
<keyword evidence="4" id="KW-0560">Oxidoreductase</keyword>
<dbReference type="Pfam" id="PF04116">
    <property type="entry name" value="FA_hydroxylase"/>
    <property type="match status" value="1"/>
</dbReference>
<evidence type="ECO:0000256" key="2">
    <source>
        <dbReference type="ARBA" id="ARBA00009324"/>
    </source>
</evidence>
<dbReference type="GO" id="GO:0005506">
    <property type="term" value="F:iron ion binding"/>
    <property type="evidence" value="ECO:0007669"/>
    <property type="project" value="InterPro"/>
</dbReference>
<dbReference type="OrthoDB" id="9990796at2759"/>
<dbReference type="Gramene" id="Manes.14G022700.1.v8.1">
    <property type="protein sequence ID" value="Manes.14G022700.1.v8.1.CDS"/>
    <property type="gene ID" value="Manes.14G022700.v8.1"/>
</dbReference>
<reference evidence="9" key="1">
    <citation type="journal article" date="2016" name="Nat. Biotechnol.">
        <title>Sequencing wild and cultivated cassava and related species reveals extensive interspecific hybridization and genetic diversity.</title>
        <authorList>
            <person name="Bredeson J.V."/>
            <person name="Lyons J.B."/>
            <person name="Prochnik S.E."/>
            <person name="Wu G.A."/>
            <person name="Ha C.M."/>
            <person name="Edsinger-Gonzales E."/>
            <person name="Grimwood J."/>
            <person name="Schmutz J."/>
            <person name="Rabbi I.Y."/>
            <person name="Egesi C."/>
            <person name="Nauluvula P."/>
            <person name="Lebot V."/>
            <person name="Ndunguru J."/>
            <person name="Mkamilo G."/>
            <person name="Bart R.S."/>
            <person name="Setter T.L."/>
            <person name="Gleadow R.M."/>
            <person name="Kulakow P."/>
            <person name="Ferguson M.E."/>
            <person name="Rounsley S."/>
            <person name="Rokhsar D.S."/>
        </authorList>
    </citation>
    <scope>NUCLEOTIDE SEQUENCE [LARGE SCALE GENOMIC DNA]</scope>
    <source>
        <strain evidence="9">cv. AM560-2</strain>
    </source>
</reference>
<keyword evidence="6" id="KW-0812">Transmembrane</keyword>
<keyword evidence="6" id="KW-1133">Transmembrane helix</keyword>
<sequence>MAAGLSAAPVFKPFLCIRASNLFPKPIPTSLFSIPAPTRYHSLFHGCRRTSSFAICFVLEDSKQSLQIENLVPEQSEEVNYQILTPRMAQRLARKRSERFTYLVAAVMSSFGITSMAVLACYYRFYWQMEGGEVPLLEMFGTFSLSVGAAVGMEFWARWAHRALWHASLWHMHESHHRPREGPFELNDVFAIINAVPAIGLLYYGFFNKGLFPGLCFGAGLGITVFGMAYMFVHDGLVHKRFPVGPIANVPYFRKVAAAHQLHHSEKFNGVPYGLFLGPKEIEEVGGLEELEKEMNRRIKYYQGS</sequence>
<dbReference type="PANTHER" id="PTHR31899:SF9">
    <property type="entry name" value="BETA-CAROTENE 3-HYDROXYLASE 1, CHLOROPLASTIC"/>
    <property type="match status" value="1"/>
</dbReference>
<evidence type="ECO:0000256" key="4">
    <source>
        <dbReference type="ARBA" id="ARBA00023002"/>
    </source>
</evidence>
<evidence type="ECO:0000256" key="5">
    <source>
        <dbReference type="ARBA" id="ARBA00026097"/>
    </source>
</evidence>
<dbReference type="PANTHER" id="PTHR31899">
    <property type="entry name" value="BETA-CAROTENE 3-HYDROXYLASE 1, CHLOROPLASTIC"/>
    <property type="match status" value="1"/>
</dbReference>
<comment type="subcellular location">
    <subcellularLocation>
        <location evidence="1">Plastid</location>
        <location evidence="1">Chloroplast membrane</location>
        <topology evidence="1">Multi-pass membrane protein</topology>
    </subcellularLocation>
</comment>
<keyword evidence="3" id="KW-0125">Carotenoid biosynthesis</keyword>
<dbReference type="GO" id="GO:0010291">
    <property type="term" value="F:beta-carotene 3-hydroxylase activity"/>
    <property type="evidence" value="ECO:0007669"/>
    <property type="project" value="UniProtKB-EC"/>
</dbReference>
<name>A0A2C9UJW7_MANES</name>
<dbReference type="OMA" id="TQFGNSF"/>
<keyword evidence="9" id="KW-1185">Reference proteome</keyword>
<evidence type="ECO:0000313" key="8">
    <source>
        <dbReference type="EMBL" id="OAY30339.1"/>
    </source>
</evidence>
<evidence type="ECO:0000313" key="9">
    <source>
        <dbReference type="Proteomes" id="UP000091857"/>
    </source>
</evidence>
<evidence type="ECO:0000259" key="7">
    <source>
        <dbReference type="Pfam" id="PF04116"/>
    </source>
</evidence>
<proteinExistence type="inferred from homology"/>
<evidence type="ECO:0000256" key="1">
    <source>
        <dbReference type="ARBA" id="ARBA00004508"/>
    </source>
</evidence>
<dbReference type="EMBL" id="CM004400">
    <property type="protein sequence ID" value="OAY30339.1"/>
    <property type="molecule type" value="Genomic_DNA"/>
</dbReference>
<dbReference type="InterPro" id="IPR006694">
    <property type="entry name" value="Fatty_acid_hydroxylase"/>
</dbReference>
<dbReference type="Proteomes" id="UP000091857">
    <property type="component" value="Chromosome 14"/>
</dbReference>
<dbReference type="EC" id="1.14.15.24" evidence="5"/>
<dbReference type="GO" id="GO:0016117">
    <property type="term" value="P:carotenoid biosynthetic process"/>
    <property type="evidence" value="ECO:0007669"/>
    <property type="project" value="UniProtKB-KW"/>
</dbReference>
<feature type="transmembrane region" description="Helical" evidence="6">
    <location>
        <begin position="212"/>
        <end position="233"/>
    </location>
</feature>
<gene>
    <name evidence="8" type="ORF">MANES_14G022700v8</name>
</gene>
<feature type="transmembrane region" description="Helical" evidence="6">
    <location>
        <begin position="186"/>
        <end position="206"/>
    </location>
</feature>
<feature type="transmembrane region" description="Helical" evidence="6">
    <location>
        <begin position="137"/>
        <end position="157"/>
    </location>
</feature>
<evidence type="ECO:0000256" key="3">
    <source>
        <dbReference type="ARBA" id="ARBA00022746"/>
    </source>
</evidence>
<feature type="transmembrane region" description="Helical" evidence="6">
    <location>
        <begin position="100"/>
        <end position="125"/>
    </location>
</feature>
<evidence type="ECO:0000256" key="6">
    <source>
        <dbReference type="SAM" id="Phobius"/>
    </source>
</evidence>
<accession>A0A2C9UJW7</accession>
<organism evidence="8 9">
    <name type="scientific">Manihot esculenta</name>
    <name type="common">Cassava</name>
    <name type="synonym">Jatropha manihot</name>
    <dbReference type="NCBI Taxonomy" id="3983"/>
    <lineage>
        <taxon>Eukaryota</taxon>
        <taxon>Viridiplantae</taxon>
        <taxon>Streptophyta</taxon>
        <taxon>Embryophyta</taxon>
        <taxon>Tracheophyta</taxon>
        <taxon>Spermatophyta</taxon>
        <taxon>Magnoliopsida</taxon>
        <taxon>eudicotyledons</taxon>
        <taxon>Gunneridae</taxon>
        <taxon>Pentapetalae</taxon>
        <taxon>rosids</taxon>
        <taxon>fabids</taxon>
        <taxon>Malpighiales</taxon>
        <taxon>Euphorbiaceae</taxon>
        <taxon>Crotonoideae</taxon>
        <taxon>Manihoteae</taxon>
        <taxon>Manihot</taxon>
    </lineage>
</organism>
<dbReference type="GO" id="GO:0031969">
    <property type="term" value="C:chloroplast membrane"/>
    <property type="evidence" value="ECO:0007669"/>
    <property type="project" value="UniProtKB-SubCell"/>
</dbReference>